<dbReference type="AlphaFoldDB" id="A0A7D5Q8N8"/>
<dbReference type="GeneID" id="56036761"/>
<evidence type="ECO:0000313" key="3">
    <source>
        <dbReference type="Proteomes" id="UP000509626"/>
    </source>
</evidence>
<protein>
    <submittedName>
        <fullName evidence="2">DUF4330 family protein</fullName>
    </submittedName>
</protein>
<dbReference type="InterPro" id="IPR025480">
    <property type="entry name" value="DUF4330"/>
</dbReference>
<sequence length="373" mass="40166">MQLIDDEGNLFGIVNAVDAFAVLLVIAVLTAGAAFALQPDPEPQESDRTSRHATLDLGSQPDYIIAELNEGDTYSASEKTNLTITDVHLEPTTDGSDTRVFLRVELVGESTETADNTGTPMLSYEGAPPRLGRNLDIVTDSYQVSGRITDVGDESSLPTVERTVLLETTVDADTATIIEEGDQFTLRERTLGAVEHVEVYGTNKSNRKRVLLGVTLTASEMGDGTEFAGTRLRQGATIPFRTADYDLMGEITRVDATEPRGEPTTRTVTLTLENVSPELSTSIRSGMTESANGNVLAELTDVQREPSTIVLVSDDGNIYEREHPRNEDVTITADLAVRETATGITFKGEPLQYGSTVTLDLGSVTVTMTVGSM</sequence>
<keyword evidence="1" id="KW-0472">Membrane</keyword>
<dbReference type="EMBL" id="CP058579">
    <property type="protein sequence ID" value="QLG61097.1"/>
    <property type="molecule type" value="Genomic_DNA"/>
</dbReference>
<name>A0A7D5Q8N8_9EURY</name>
<dbReference type="Proteomes" id="UP000509626">
    <property type="component" value="Chromosome"/>
</dbReference>
<evidence type="ECO:0000256" key="1">
    <source>
        <dbReference type="SAM" id="Phobius"/>
    </source>
</evidence>
<keyword evidence="3" id="KW-1185">Reference proteome</keyword>
<reference evidence="2 3" key="1">
    <citation type="submission" date="2020-06" db="EMBL/GenBank/DDBJ databases">
        <title>NJ-3-1, isolated from saline soil.</title>
        <authorList>
            <person name="Cui H.L."/>
            <person name="Shi X."/>
        </authorList>
    </citation>
    <scope>NUCLEOTIDE SEQUENCE [LARGE SCALE GENOMIC DNA]</scope>
    <source>
        <strain evidence="2 3">NJ-3-1</strain>
    </source>
</reference>
<dbReference type="OrthoDB" id="202569at2157"/>
<gene>
    <name evidence="2" type="ORF">HUG12_04840</name>
</gene>
<accession>A0A7D5Q8N8</accession>
<evidence type="ECO:0000313" key="2">
    <source>
        <dbReference type="EMBL" id="QLG61097.1"/>
    </source>
</evidence>
<proteinExistence type="predicted"/>
<dbReference type="Pfam" id="PF14221">
    <property type="entry name" value="DUF4330"/>
    <property type="match status" value="1"/>
</dbReference>
<keyword evidence="1" id="KW-1133">Transmembrane helix</keyword>
<dbReference type="KEGG" id="halu:HUG12_04840"/>
<organism evidence="2 3">
    <name type="scientific">Halorarum salinum</name>
    <dbReference type="NCBI Taxonomy" id="2743089"/>
    <lineage>
        <taxon>Archaea</taxon>
        <taxon>Methanobacteriati</taxon>
        <taxon>Methanobacteriota</taxon>
        <taxon>Stenosarchaea group</taxon>
        <taxon>Halobacteria</taxon>
        <taxon>Halobacteriales</taxon>
        <taxon>Haloferacaceae</taxon>
        <taxon>Halorarum</taxon>
    </lineage>
</organism>
<keyword evidence="1" id="KW-0812">Transmembrane</keyword>
<feature type="transmembrane region" description="Helical" evidence="1">
    <location>
        <begin position="12"/>
        <end position="37"/>
    </location>
</feature>
<dbReference type="RefSeq" id="WP_179267681.1">
    <property type="nucleotide sequence ID" value="NZ_CP058579.1"/>
</dbReference>